<dbReference type="InterPro" id="IPR036291">
    <property type="entry name" value="NAD(P)-bd_dom_sf"/>
</dbReference>
<evidence type="ECO:0000256" key="2">
    <source>
        <dbReference type="ARBA" id="ARBA00023002"/>
    </source>
</evidence>
<dbReference type="AlphaFoldDB" id="T0ZBG4"/>
<evidence type="ECO:0000313" key="3">
    <source>
        <dbReference type="EMBL" id="EQD27190.1"/>
    </source>
</evidence>
<dbReference type="EMBL" id="AUZX01016075">
    <property type="protein sequence ID" value="EQD27190.1"/>
    <property type="molecule type" value="Genomic_DNA"/>
</dbReference>
<dbReference type="InterPro" id="IPR002347">
    <property type="entry name" value="SDR_fam"/>
</dbReference>
<dbReference type="InterPro" id="IPR020904">
    <property type="entry name" value="Sc_DH/Rdtase_CS"/>
</dbReference>
<protein>
    <submittedName>
        <fullName evidence="3">Short-chain dehydrogenase/reductase SDR</fullName>
    </submittedName>
</protein>
<dbReference type="Pfam" id="PF00106">
    <property type="entry name" value="adh_short"/>
    <property type="match status" value="1"/>
</dbReference>
<proteinExistence type="inferred from homology"/>
<dbReference type="PRINTS" id="PR00081">
    <property type="entry name" value="GDHRDH"/>
</dbReference>
<dbReference type="GO" id="GO:0016491">
    <property type="term" value="F:oxidoreductase activity"/>
    <property type="evidence" value="ECO:0007669"/>
    <property type="project" value="UniProtKB-KW"/>
</dbReference>
<dbReference type="SUPFAM" id="SSF51735">
    <property type="entry name" value="NAD(P)-binding Rossmann-fold domains"/>
    <property type="match status" value="1"/>
</dbReference>
<comment type="similarity">
    <text evidence="1">Belongs to the short-chain dehydrogenases/reductases (SDR) family.</text>
</comment>
<organism evidence="3">
    <name type="scientific">mine drainage metagenome</name>
    <dbReference type="NCBI Taxonomy" id="410659"/>
    <lineage>
        <taxon>unclassified sequences</taxon>
        <taxon>metagenomes</taxon>
        <taxon>ecological metagenomes</taxon>
    </lineage>
</organism>
<dbReference type="Gene3D" id="3.40.50.720">
    <property type="entry name" value="NAD(P)-binding Rossmann-like Domain"/>
    <property type="match status" value="1"/>
</dbReference>
<reference evidence="3" key="2">
    <citation type="journal article" date="2014" name="ISME J.">
        <title>Microbial stratification in low pH oxic and suboxic macroscopic growths along an acid mine drainage.</title>
        <authorList>
            <person name="Mendez-Garcia C."/>
            <person name="Mesa V."/>
            <person name="Sprenger R.R."/>
            <person name="Richter M."/>
            <person name="Diez M.S."/>
            <person name="Solano J."/>
            <person name="Bargiela R."/>
            <person name="Golyshina O.V."/>
            <person name="Manteca A."/>
            <person name="Ramos J.L."/>
            <person name="Gallego J.R."/>
            <person name="Llorente I."/>
            <person name="Martins Dos Santos V.A."/>
            <person name="Jensen O.N."/>
            <person name="Pelaez A.I."/>
            <person name="Sanchez J."/>
            <person name="Ferrer M."/>
        </authorList>
    </citation>
    <scope>NUCLEOTIDE SEQUENCE</scope>
</reference>
<dbReference type="InterPro" id="IPR051911">
    <property type="entry name" value="SDR_oxidoreductase"/>
</dbReference>
<dbReference type="PANTHER" id="PTHR43976:SF16">
    <property type="entry name" value="SHORT-CHAIN DEHYDROGENASE_REDUCTASE FAMILY PROTEIN"/>
    <property type="match status" value="1"/>
</dbReference>
<gene>
    <name evidence="3" type="ORF">B1A_21747</name>
</gene>
<comment type="caution">
    <text evidence="3">The sequence shown here is derived from an EMBL/GenBank/DDBJ whole genome shotgun (WGS) entry which is preliminary data.</text>
</comment>
<sequence length="64" mass="6939">MNVEAAYRVAYTFIRHFVEQGFGHVINASSVMGTKVRPTAGVYSGTKFAIEALSEALRMEVAGT</sequence>
<dbReference type="PANTHER" id="PTHR43976">
    <property type="entry name" value="SHORT CHAIN DEHYDROGENASE"/>
    <property type="match status" value="1"/>
</dbReference>
<evidence type="ECO:0000256" key="1">
    <source>
        <dbReference type="ARBA" id="ARBA00006484"/>
    </source>
</evidence>
<accession>T0ZBG4</accession>
<dbReference type="PROSITE" id="PS00061">
    <property type="entry name" value="ADH_SHORT"/>
    <property type="match status" value="1"/>
</dbReference>
<name>T0ZBG4_9ZZZZ</name>
<keyword evidence="2" id="KW-0560">Oxidoreductase</keyword>
<reference evidence="3" key="1">
    <citation type="submission" date="2013-08" db="EMBL/GenBank/DDBJ databases">
        <authorList>
            <person name="Mendez C."/>
            <person name="Richter M."/>
            <person name="Ferrer M."/>
            <person name="Sanchez J."/>
        </authorList>
    </citation>
    <scope>NUCLEOTIDE SEQUENCE</scope>
</reference>